<dbReference type="GO" id="GO:0046872">
    <property type="term" value="F:metal ion binding"/>
    <property type="evidence" value="ECO:0007669"/>
    <property type="project" value="InterPro"/>
</dbReference>
<comment type="subcellular location">
    <subcellularLocation>
        <location evidence="1">Cytoplasm</location>
        <location evidence="1">Cytoskeleton</location>
        <location evidence="1">Flagellum axoneme</location>
    </subcellularLocation>
</comment>
<keyword evidence="7" id="KW-0206">Cytoskeleton</keyword>
<dbReference type="InterPro" id="IPR051437">
    <property type="entry name" value="TTLL_monoglycylase"/>
</dbReference>
<evidence type="ECO:0000256" key="6">
    <source>
        <dbReference type="ARBA" id="ARBA00022846"/>
    </source>
</evidence>
<dbReference type="InterPro" id="IPR004344">
    <property type="entry name" value="TTL/TTLL_fam"/>
</dbReference>
<dbReference type="Xenbase" id="XB-GENE-29079639">
    <property type="gene designation" value="LOC100489248"/>
</dbReference>
<dbReference type="RefSeq" id="XP_017948742.2">
    <property type="nucleotide sequence ID" value="XM_018093253.2"/>
</dbReference>
<dbReference type="SUPFAM" id="SSF56059">
    <property type="entry name" value="Glutathione synthetase ATP-binding domain-like"/>
    <property type="match status" value="1"/>
</dbReference>
<feature type="compositionally biased region" description="Basic and acidic residues" evidence="10">
    <location>
        <begin position="471"/>
        <end position="483"/>
    </location>
</feature>
<sequence length="555" mass="64567">MEICETYLNNKEHNDIDQKVSKLKSPELWKEFLHSYYRVIHDGASIDHAHLYAEQCRYLLNKLEAVFPQLDIEGGRNIWIVKPGARSQGKGITCKDNLERILSVVDFDPVMVDDELCVVQKYIERPLLIHGTKFDVRQWFMVTDWNPLTVWFYKRCYLRFSSQCFSLETLHSSVHLCNNAVQKHYKNSPKRHPDLPAENMWFDHQFKDYLQQIGATNAWDDIILPGMKEIIIQTMKSAQDKVEHRKNTFHLYGADFMFGENFQPWLIEINASPALSKATSVSSRLSAQVQEDILRVILDRKQDSECYVGDFELLYQQPVIKTIQAQRPDLLVKGTAIRKPHLLEKRYAARDTQPDIQKASVKPSIKVQVESLEGAKQCTKQIPETIQKAKDPVVPKKDLKLLNVNFDQAKIVRKEKVRDHSKERDNQRFTKLATEKPLKVKESVLHKERDFIDLKLPKLEPVQAKPKRKETKQLRDRSNERANESLYRLSNTKPVLEKPFKVNDTVKKLDDKEKLKQHPCIFCKGQICTCPKPKKPAFVSTGFPSDILKRPKVNK</sequence>
<keyword evidence="4 9" id="KW-0547">Nucleotide-binding</keyword>
<evidence type="ECO:0000256" key="8">
    <source>
        <dbReference type="ARBA" id="ARBA00048944"/>
    </source>
</evidence>
<dbReference type="GO" id="GO:0015630">
    <property type="term" value="C:microtubule cytoskeleton"/>
    <property type="evidence" value="ECO:0000318"/>
    <property type="project" value="GO_Central"/>
</dbReference>
<dbReference type="Pfam" id="PF03133">
    <property type="entry name" value="TTL"/>
    <property type="match status" value="1"/>
</dbReference>
<dbReference type="PANTHER" id="PTHR45870">
    <property type="entry name" value="TUBULIN MONOGLYCYLASE TTLL3"/>
    <property type="match status" value="1"/>
</dbReference>
<dbReference type="OMA" id="ASIDHAH"/>
<keyword evidence="12" id="KW-1185">Reference proteome</keyword>
<dbReference type="GO" id="GO:0005930">
    <property type="term" value="C:axoneme"/>
    <property type="evidence" value="ECO:0000318"/>
    <property type="project" value="GO_Central"/>
</dbReference>
<gene>
    <name evidence="13 14" type="primary">LOC100489248</name>
</gene>
<evidence type="ECO:0000313" key="12">
    <source>
        <dbReference type="Proteomes" id="UP000008143"/>
    </source>
</evidence>
<dbReference type="PROSITE" id="PS50975">
    <property type="entry name" value="ATP_GRASP"/>
    <property type="match status" value="1"/>
</dbReference>
<dbReference type="Proteomes" id="UP000008143">
    <property type="component" value="Chromosome 4"/>
</dbReference>
<reference evidence="13" key="1">
    <citation type="submission" date="2025-08" db="UniProtKB">
        <authorList>
            <consortium name="RefSeq"/>
        </authorList>
    </citation>
    <scope>IDENTIFICATION</scope>
    <source>
        <strain evidence="13">Nigerian</strain>
        <tissue evidence="13">Liver and blood</tissue>
    </source>
</reference>
<keyword evidence="5 9" id="KW-0067">ATP-binding</keyword>
<evidence type="ECO:0000256" key="1">
    <source>
        <dbReference type="ARBA" id="ARBA00004611"/>
    </source>
</evidence>
<dbReference type="GO" id="GO:0035082">
    <property type="term" value="P:axoneme assembly"/>
    <property type="evidence" value="ECO:0000318"/>
    <property type="project" value="GO_Central"/>
</dbReference>
<feature type="region of interest" description="Disordered" evidence="10">
    <location>
        <begin position="462"/>
        <end position="485"/>
    </location>
</feature>
<evidence type="ECO:0000256" key="10">
    <source>
        <dbReference type="SAM" id="MobiDB-lite"/>
    </source>
</evidence>
<dbReference type="PROSITE" id="PS51221">
    <property type="entry name" value="TTL"/>
    <property type="match status" value="1"/>
</dbReference>
<dbReference type="GO" id="GO:0005524">
    <property type="term" value="F:ATP binding"/>
    <property type="evidence" value="ECO:0007669"/>
    <property type="project" value="UniProtKB-UniRule"/>
</dbReference>
<dbReference type="AlphaFoldDB" id="A0A8J0T2K9"/>
<proteinExistence type="predicted"/>
<dbReference type="KEGG" id="xtr:100489248"/>
<feature type="domain" description="ATP-grasp" evidence="11">
    <location>
        <begin position="254"/>
        <end position="298"/>
    </location>
</feature>
<dbReference type="PANTHER" id="PTHR45870:SF4">
    <property type="entry name" value="TUBULIN MONOGLYCYLASE TTLL3"/>
    <property type="match status" value="1"/>
</dbReference>
<dbReference type="OrthoDB" id="202825at2759"/>
<dbReference type="GO" id="GO:0036126">
    <property type="term" value="C:sperm flagellum"/>
    <property type="evidence" value="ECO:0000318"/>
    <property type="project" value="GO_Central"/>
</dbReference>
<evidence type="ECO:0000256" key="4">
    <source>
        <dbReference type="ARBA" id="ARBA00022741"/>
    </source>
</evidence>
<dbReference type="FunFam" id="3.30.470.20:FF:000032">
    <property type="entry name" value="tubulin monoglycylase TTLL3 isoform X2"/>
    <property type="match status" value="1"/>
</dbReference>
<comment type="catalytic activity">
    <reaction evidence="8">
        <text>L-glutamyl-[protein] + glycine + ATP = glycyl-L-glutamyl-[protein] + ADP + phosphate + H(+)</text>
        <dbReference type="Rhea" id="RHEA:67180"/>
        <dbReference type="Rhea" id="RHEA-COMP:10208"/>
        <dbReference type="Rhea" id="RHEA-COMP:17207"/>
        <dbReference type="ChEBI" id="CHEBI:15378"/>
        <dbReference type="ChEBI" id="CHEBI:29973"/>
        <dbReference type="ChEBI" id="CHEBI:30616"/>
        <dbReference type="ChEBI" id="CHEBI:43474"/>
        <dbReference type="ChEBI" id="CHEBI:57305"/>
        <dbReference type="ChEBI" id="CHEBI:167890"/>
        <dbReference type="ChEBI" id="CHEBI:456216"/>
    </reaction>
    <physiologicalReaction direction="left-to-right" evidence="8">
        <dbReference type="Rhea" id="RHEA:67181"/>
    </physiologicalReaction>
</comment>
<evidence type="ECO:0000256" key="7">
    <source>
        <dbReference type="ARBA" id="ARBA00023212"/>
    </source>
</evidence>
<dbReference type="InterPro" id="IPR011761">
    <property type="entry name" value="ATP-grasp"/>
</dbReference>
<dbReference type="AGR" id="Xenbase:XB-GENE-29079639"/>
<keyword evidence="6" id="KW-0969">Cilium</keyword>
<keyword evidence="2" id="KW-0963">Cytoplasm</keyword>
<dbReference type="Gene3D" id="3.30.470.20">
    <property type="entry name" value="ATP-grasp fold, B domain"/>
    <property type="match status" value="1"/>
</dbReference>
<dbReference type="GO" id="GO:0007283">
    <property type="term" value="P:spermatogenesis"/>
    <property type="evidence" value="ECO:0000318"/>
    <property type="project" value="GO_Central"/>
</dbReference>
<dbReference type="GO" id="GO:0070736">
    <property type="term" value="F:protein-glycine ligase activity, initiating"/>
    <property type="evidence" value="ECO:0000318"/>
    <property type="project" value="GO_Central"/>
</dbReference>
<dbReference type="GO" id="GO:0030317">
    <property type="term" value="P:flagellated sperm motility"/>
    <property type="evidence" value="ECO:0000318"/>
    <property type="project" value="GO_Central"/>
</dbReference>
<protein>
    <submittedName>
        <fullName evidence="13">Tubulin monoglycylase TTLL3</fullName>
    </submittedName>
</protein>
<keyword evidence="3" id="KW-0436">Ligase</keyword>
<keyword evidence="6" id="KW-0282">Flagellum</keyword>
<evidence type="ECO:0000259" key="11">
    <source>
        <dbReference type="PROSITE" id="PS50975"/>
    </source>
</evidence>
<evidence type="ECO:0000256" key="2">
    <source>
        <dbReference type="ARBA" id="ARBA00022490"/>
    </source>
</evidence>
<dbReference type="GeneID" id="100489248"/>
<evidence type="ECO:0000256" key="5">
    <source>
        <dbReference type="ARBA" id="ARBA00022840"/>
    </source>
</evidence>
<evidence type="ECO:0000313" key="13">
    <source>
        <dbReference type="RefSeq" id="XP_017948742.2"/>
    </source>
</evidence>
<evidence type="ECO:0000313" key="14">
    <source>
        <dbReference type="Xenbase" id="XB-GENE-29079639"/>
    </source>
</evidence>
<keyword evidence="6" id="KW-0966">Cell projection</keyword>
<organism evidence="12 13">
    <name type="scientific">Xenopus tropicalis</name>
    <name type="common">Western clawed frog</name>
    <name type="synonym">Silurana tropicalis</name>
    <dbReference type="NCBI Taxonomy" id="8364"/>
    <lineage>
        <taxon>Eukaryota</taxon>
        <taxon>Metazoa</taxon>
        <taxon>Chordata</taxon>
        <taxon>Craniata</taxon>
        <taxon>Vertebrata</taxon>
        <taxon>Euteleostomi</taxon>
        <taxon>Amphibia</taxon>
        <taxon>Batrachia</taxon>
        <taxon>Anura</taxon>
        <taxon>Pipoidea</taxon>
        <taxon>Pipidae</taxon>
        <taxon>Xenopodinae</taxon>
        <taxon>Xenopus</taxon>
        <taxon>Silurana</taxon>
    </lineage>
</organism>
<evidence type="ECO:0000256" key="9">
    <source>
        <dbReference type="PROSITE-ProRule" id="PRU00409"/>
    </source>
</evidence>
<accession>A0A8J0T2K9</accession>
<evidence type="ECO:0000256" key="3">
    <source>
        <dbReference type="ARBA" id="ARBA00022598"/>
    </source>
</evidence>
<name>A0A8J0T2K9_XENTR</name>